<organism evidence="2">
    <name type="scientific">Caenorhabditis brenneri</name>
    <name type="common">Nematode worm</name>
    <dbReference type="NCBI Taxonomy" id="135651"/>
    <lineage>
        <taxon>Eukaryota</taxon>
        <taxon>Metazoa</taxon>
        <taxon>Ecdysozoa</taxon>
        <taxon>Nematoda</taxon>
        <taxon>Chromadorea</taxon>
        <taxon>Rhabditida</taxon>
        <taxon>Rhabditina</taxon>
        <taxon>Rhabditomorpha</taxon>
        <taxon>Rhabditoidea</taxon>
        <taxon>Rhabditidae</taxon>
        <taxon>Peloderinae</taxon>
        <taxon>Caenorhabditis</taxon>
    </lineage>
</organism>
<keyword evidence="2" id="KW-1185">Reference proteome</keyword>
<dbReference type="AlphaFoldDB" id="G0NE04"/>
<sequence>MEMRESCRRSWIVNSASTGMDNKDGDVGGVIKLVRIASSMEVEEKMKGEAAKLQNPFL</sequence>
<gene>
    <name evidence="1" type="ORF">CAEBREN_24307</name>
</gene>
<reference evidence="2" key="1">
    <citation type="submission" date="2011-07" db="EMBL/GenBank/DDBJ databases">
        <authorList>
            <consortium name="Caenorhabditis brenneri Sequencing and Analysis Consortium"/>
            <person name="Wilson R.K."/>
        </authorList>
    </citation>
    <scope>NUCLEOTIDE SEQUENCE [LARGE SCALE GENOMIC DNA]</scope>
    <source>
        <strain evidence="2">PB2801</strain>
    </source>
</reference>
<dbReference type="EMBL" id="GL379870">
    <property type="protein sequence ID" value="EGT58578.1"/>
    <property type="molecule type" value="Genomic_DNA"/>
</dbReference>
<evidence type="ECO:0000313" key="2">
    <source>
        <dbReference type="Proteomes" id="UP000008068"/>
    </source>
</evidence>
<accession>G0NE04</accession>
<dbReference type="HOGENOM" id="CLU_2981052_0_0_1"/>
<evidence type="ECO:0000313" key="1">
    <source>
        <dbReference type="EMBL" id="EGT58578.1"/>
    </source>
</evidence>
<name>G0NE04_CAEBE</name>
<protein>
    <submittedName>
        <fullName evidence="1">Uncharacterized protein</fullName>
    </submittedName>
</protein>
<dbReference type="Proteomes" id="UP000008068">
    <property type="component" value="Unassembled WGS sequence"/>
</dbReference>
<dbReference type="InParanoid" id="G0NE04"/>
<proteinExistence type="predicted"/>